<organism evidence="1 2">
    <name type="scientific">Eumeta variegata</name>
    <name type="common">Bagworm moth</name>
    <name type="synonym">Eumeta japonica</name>
    <dbReference type="NCBI Taxonomy" id="151549"/>
    <lineage>
        <taxon>Eukaryota</taxon>
        <taxon>Metazoa</taxon>
        <taxon>Ecdysozoa</taxon>
        <taxon>Arthropoda</taxon>
        <taxon>Hexapoda</taxon>
        <taxon>Insecta</taxon>
        <taxon>Pterygota</taxon>
        <taxon>Neoptera</taxon>
        <taxon>Endopterygota</taxon>
        <taxon>Lepidoptera</taxon>
        <taxon>Glossata</taxon>
        <taxon>Ditrysia</taxon>
        <taxon>Tineoidea</taxon>
        <taxon>Psychidae</taxon>
        <taxon>Oiketicinae</taxon>
        <taxon>Eumeta</taxon>
    </lineage>
</organism>
<protein>
    <submittedName>
        <fullName evidence="1">Uncharacterized protein</fullName>
    </submittedName>
</protein>
<sequence length="95" mass="10967">MVRPLAMYNDNVSEAVCVYRERFGIRVNWNTILSVTQRRCDIGLFRTLTTVDRDVNITNIELQENVFSLFEENPEESAYQAVTVTGGSQTQYIKK</sequence>
<name>A0A4C1TCN3_EUMVA</name>
<evidence type="ECO:0000313" key="1">
    <source>
        <dbReference type="EMBL" id="GBP11208.1"/>
    </source>
</evidence>
<proteinExistence type="predicted"/>
<dbReference type="Proteomes" id="UP000299102">
    <property type="component" value="Unassembled WGS sequence"/>
</dbReference>
<dbReference type="EMBL" id="BGZK01000045">
    <property type="protein sequence ID" value="GBP11208.1"/>
    <property type="molecule type" value="Genomic_DNA"/>
</dbReference>
<keyword evidence="2" id="KW-1185">Reference proteome</keyword>
<comment type="caution">
    <text evidence="1">The sequence shown here is derived from an EMBL/GenBank/DDBJ whole genome shotgun (WGS) entry which is preliminary data.</text>
</comment>
<accession>A0A4C1TCN3</accession>
<gene>
    <name evidence="1" type="ORF">EVAR_6029_1</name>
</gene>
<dbReference type="AlphaFoldDB" id="A0A4C1TCN3"/>
<reference evidence="1 2" key="1">
    <citation type="journal article" date="2019" name="Commun. Biol.">
        <title>The bagworm genome reveals a unique fibroin gene that provides high tensile strength.</title>
        <authorList>
            <person name="Kono N."/>
            <person name="Nakamura H."/>
            <person name="Ohtoshi R."/>
            <person name="Tomita M."/>
            <person name="Numata K."/>
            <person name="Arakawa K."/>
        </authorList>
    </citation>
    <scope>NUCLEOTIDE SEQUENCE [LARGE SCALE GENOMIC DNA]</scope>
</reference>
<evidence type="ECO:0000313" key="2">
    <source>
        <dbReference type="Proteomes" id="UP000299102"/>
    </source>
</evidence>